<dbReference type="RefSeq" id="WP_311623218.1">
    <property type="nucleotide sequence ID" value="NZ_JAVRFE010000009.1"/>
</dbReference>
<dbReference type="Proteomes" id="UP001180551">
    <property type="component" value="Unassembled WGS sequence"/>
</dbReference>
<organism evidence="2 3">
    <name type="scientific">Streptomyces mooreae</name>
    <dbReference type="NCBI Taxonomy" id="3075523"/>
    <lineage>
        <taxon>Bacteria</taxon>
        <taxon>Bacillati</taxon>
        <taxon>Actinomycetota</taxon>
        <taxon>Actinomycetes</taxon>
        <taxon>Kitasatosporales</taxon>
        <taxon>Streptomycetaceae</taxon>
        <taxon>Streptomyces</taxon>
    </lineage>
</organism>
<reference evidence="2" key="1">
    <citation type="submission" date="2024-05" db="EMBL/GenBank/DDBJ databases">
        <title>30 novel species of actinomycetes from the DSMZ collection.</title>
        <authorList>
            <person name="Nouioui I."/>
        </authorList>
    </citation>
    <scope>NUCLEOTIDE SEQUENCE</scope>
    <source>
        <strain evidence="2">DSM 41527</strain>
    </source>
</reference>
<sequence>MLIHAPSSAELPTLRSIELAAGSAFRELGMTAIADAEPPTLAPGGAGADGTNSGT</sequence>
<name>A0ABU2T6P1_9ACTN</name>
<comment type="caution">
    <text evidence="2">The sequence shown here is derived from an EMBL/GenBank/DDBJ whole genome shotgun (WGS) entry which is preliminary data.</text>
</comment>
<evidence type="ECO:0000313" key="2">
    <source>
        <dbReference type="EMBL" id="MDT0455924.1"/>
    </source>
</evidence>
<accession>A0ABU2T6P1</accession>
<evidence type="ECO:0000313" key="3">
    <source>
        <dbReference type="Proteomes" id="UP001180551"/>
    </source>
</evidence>
<evidence type="ECO:0000256" key="1">
    <source>
        <dbReference type="SAM" id="MobiDB-lite"/>
    </source>
</evidence>
<gene>
    <name evidence="2" type="ORF">RM550_09255</name>
</gene>
<proteinExistence type="predicted"/>
<dbReference type="EMBL" id="JAVRFE010000009">
    <property type="protein sequence ID" value="MDT0455924.1"/>
    <property type="molecule type" value="Genomic_DNA"/>
</dbReference>
<protein>
    <submittedName>
        <fullName evidence="2">Uncharacterized protein</fullName>
    </submittedName>
</protein>
<keyword evidence="3" id="KW-1185">Reference proteome</keyword>
<feature type="region of interest" description="Disordered" evidence="1">
    <location>
        <begin position="36"/>
        <end position="55"/>
    </location>
</feature>